<dbReference type="AlphaFoldDB" id="A0A7J3ZJJ7"/>
<gene>
    <name evidence="2" type="ORF">ENM78_01740</name>
</gene>
<dbReference type="EMBL" id="DRZC01000026">
    <property type="protein sequence ID" value="HHQ80174.1"/>
    <property type="molecule type" value="Genomic_DNA"/>
</dbReference>
<evidence type="ECO:0000313" key="2">
    <source>
        <dbReference type="EMBL" id="HHQ80174.1"/>
    </source>
</evidence>
<name>A0A7J3ZJJ7_9CREN</name>
<evidence type="ECO:0000256" key="1">
    <source>
        <dbReference type="SAM" id="Coils"/>
    </source>
</evidence>
<feature type="coiled-coil region" evidence="1">
    <location>
        <begin position="50"/>
        <end position="96"/>
    </location>
</feature>
<proteinExistence type="predicted"/>
<reference evidence="2" key="1">
    <citation type="journal article" date="2020" name="mSystems">
        <title>Genome- and Community-Level Interaction Insights into Carbon Utilization and Element Cycling Functions of Hydrothermarchaeota in Hydrothermal Sediment.</title>
        <authorList>
            <person name="Zhou Z."/>
            <person name="Liu Y."/>
            <person name="Xu W."/>
            <person name="Pan J."/>
            <person name="Luo Z.H."/>
            <person name="Li M."/>
        </authorList>
    </citation>
    <scope>NUCLEOTIDE SEQUENCE [LARGE SCALE GENOMIC DNA]</scope>
    <source>
        <strain evidence="2">SpSt-1116</strain>
    </source>
</reference>
<keyword evidence="1" id="KW-0175">Coiled coil</keyword>
<organism evidence="2">
    <name type="scientific">Fervidicoccus fontis</name>
    <dbReference type="NCBI Taxonomy" id="683846"/>
    <lineage>
        <taxon>Archaea</taxon>
        <taxon>Thermoproteota</taxon>
        <taxon>Thermoprotei</taxon>
        <taxon>Fervidicoccales</taxon>
        <taxon>Fervidicoccaceae</taxon>
        <taxon>Fervidicoccus</taxon>
    </lineage>
</organism>
<comment type="caution">
    <text evidence="2">The sequence shown here is derived from an EMBL/GenBank/DDBJ whole genome shotgun (WGS) entry which is preliminary data.</text>
</comment>
<protein>
    <submittedName>
        <fullName evidence="2">Uncharacterized protein</fullName>
    </submittedName>
</protein>
<sequence>MRSIYETMYATLRVEAKLSLYLEKLINSYRILSSIISAASKPRVELVETKEALESAIVKLKLLMDNLKRYRGSFVVHYIEDSLTSIEREILELEEKAILENVKRWVVALLEDIRIELRNMLKELL</sequence>
<accession>A0A7J3ZJJ7</accession>